<evidence type="ECO:0008006" key="3">
    <source>
        <dbReference type="Google" id="ProtNLM"/>
    </source>
</evidence>
<dbReference type="Gene3D" id="3.30.2310.20">
    <property type="entry name" value="RelE-like"/>
    <property type="match status" value="1"/>
</dbReference>
<dbReference type="AlphaFoldDB" id="A0A450W9M8"/>
<dbReference type="InterPro" id="IPR035093">
    <property type="entry name" value="RelE/ParE_toxin_dom_sf"/>
</dbReference>
<sequence>MKARFLLPARRELGEAVRYYNAQRAGLGDEFRDEAWATIERVKHFPLAWQPLGRNIRRCQMRRFPYGIIYEPLSQSGESRIIVIAVACLHREPEYWRSRV</sequence>
<dbReference type="EMBL" id="CAADFM010000094">
    <property type="protein sequence ID" value="VFK13776.1"/>
    <property type="molecule type" value="Genomic_DNA"/>
</dbReference>
<organism evidence="1">
    <name type="scientific">Candidatus Kentrum sp. LPFa</name>
    <dbReference type="NCBI Taxonomy" id="2126335"/>
    <lineage>
        <taxon>Bacteria</taxon>
        <taxon>Pseudomonadati</taxon>
        <taxon>Pseudomonadota</taxon>
        <taxon>Gammaproteobacteria</taxon>
        <taxon>Candidatus Kentrum</taxon>
    </lineage>
</organism>
<gene>
    <name evidence="1" type="ORF">BECKLPF1236A_GA0070988_100944</name>
    <name evidence="2" type="ORF">BECKLPF1236C_GA0070990_100904</name>
</gene>
<evidence type="ECO:0000313" key="1">
    <source>
        <dbReference type="EMBL" id="VFK13776.1"/>
    </source>
</evidence>
<protein>
    <recommendedName>
        <fullName evidence="3">ParE toxin of type II toxin-antitoxin system, parDE</fullName>
    </recommendedName>
</protein>
<name>A0A450W9M8_9GAMM</name>
<evidence type="ECO:0000313" key="2">
    <source>
        <dbReference type="EMBL" id="VFK29572.1"/>
    </source>
</evidence>
<accession>A0A450W9M8</accession>
<reference evidence="1" key="1">
    <citation type="submission" date="2019-02" db="EMBL/GenBank/DDBJ databases">
        <authorList>
            <person name="Gruber-Vodicka R. H."/>
            <person name="Seah K. B. B."/>
        </authorList>
    </citation>
    <scope>NUCLEOTIDE SEQUENCE</scope>
    <source>
        <strain evidence="1">BECK_S312</strain>
        <strain evidence="2">BECK_S426</strain>
    </source>
</reference>
<dbReference type="EMBL" id="CAADFP010000090">
    <property type="protein sequence ID" value="VFK29572.1"/>
    <property type="molecule type" value="Genomic_DNA"/>
</dbReference>
<proteinExistence type="predicted"/>